<dbReference type="Gene3D" id="2.60.40.2700">
    <property type="match status" value="1"/>
</dbReference>
<dbReference type="Pfam" id="PF23197">
    <property type="entry name" value="IG_AIR9"/>
    <property type="match status" value="1"/>
</dbReference>
<comment type="caution">
    <text evidence="3">The sequence shown here is derived from an EMBL/GenBank/DDBJ whole genome shotgun (WGS) entry which is preliminary data.</text>
</comment>
<dbReference type="InterPro" id="IPR056284">
    <property type="entry name" value="AIR9-like_A9"/>
</dbReference>
<dbReference type="EMBL" id="CAUOFW020001425">
    <property type="protein sequence ID" value="CAK9144843.1"/>
    <property type="molecule type" value="Genomic_DNA"/>
</dbReference>
<dbReference type="Proteomes" id="UP001642360">
    <property type="component" value="Unassembled WGS sequence"/>
</dbReference>
<feature type="compositionally biased region" description="Polar residues" evidence="1">
    <location>
        <begin position="24"/>
        <end position="33"/>
    </location>
</feature>
<dbReference type="PANTHER" id="PTHR31149:SF7">
    <property type="entry name" value="EXPRESSED PROTEIN"/>
    <property type="match status" value="1"/>
</dbReference>
<accession>A0ABC8RIN3</accession>
<protein>
    <recommendedName>
        <fullName evidence="2">AIR9-like A9 domain-containing protein</fullName>
    </recommendedName>
</protein>
<evidence type="ECO:0000259" key="2">
    <source>
        <dbReference type="Pfam" id="PF23197"/>
    </source>
</evidence>
<keyword evidence="4" id="KW-1185">Reference proteome</keyword>
<dbReference type="PANTHER" id="PTHR31149">
    <property type="entry name" value="EXPRESSED PROTEIN"/>
    <property type="match status" value="1"/>
</dbReference>
<evidence type="ECO:0000256" key="1">
    <source>
        <dbReference type="SAM" id="MobiDB-lite"/>
    </source>
</evidence>
<proteinExistence type="predicted"/>
<feature type="region of interest" description="Disordered" evidence="1">
    <location>
        <begin position="249"/>
        <end position="270"/>
    </location>
</feature>
<reference evidence="3 4" key="1">
    <citation type="submission" date="2024-02" db="EMBL/GenBank/DDBJ databases">
        <authorList>
            <person name="Vignale AGUSTIN F."/>
            <person name="Sosa J E."/>
            <person name="Modenutti C."/>
        </authorList>
    </citation>
    <scope>NUCLEOTIDE SEQUENCE [LARGE SCALE GENOMIC DNA]</scope>
</reference>
<feature type="domain" description="AIR9-like A9" evidence="2">
    <location>
        <begin position="156"/>
        <end position="233"/>
    </location>
</feature>
<feature type="region of interest" description="Disordered" evidence="1">
    <location>
        <begin position="1"/>
        <end position="37"/>
    </location>
</feature>
<dbReference type="FunFam" id="2.60.40.2700:FF:000001">
    <property type="entry name" value="Transmembrane protein"/>
    <property type="match status" value="1"/>
</dbReference>
<name>A0ABC8RIN3_9AQUA</name>
<feature type="compositionally biased region" description="Basic and acidic residues" evidence="1">
    <location>
        <begin position="260"/>
        <end position="270"/>
    </location>
</feature>
<dbReference type="AlphaFoldDB" id="A0ABC8RIN3"/>
<evidence type="ECO:0000313" key="3">
    <source>
        <dbReference type="EMBL" id="CAK9144843.1"/>
    </source>
</evidence>
<evidence type="ECO:0000313" key="4">
    <source>
        <dbReference type="Proteomes" id="UP001642360"/>
    </source>
</evidence>
<sequence length="270" mass="29475">MCRHNARIGELNSMVGSDARNRSLDNNSSSPFNNHLLHRSTGEQDISLYHNYIGEQHLETVNNVSRLAHGSGHTQMKSLSPNGGTHQFPNNDNLLKQASNTERNLVGTAINSSFDRSGATMRSQDNIDGDVSHPTMRHGRVASFVLEEEGPGIEGFQIIGDAKPGGTLSGCGYPVRGTSLCMFQWVRHLPDGTRQYIEGATNPEYIVTADDVDKLIAVECIPMNDQGRQGELVRLFANDQNKITCVPKMGGTTREGVGNKNKEKTQLTAA</sequence>
<gene>
    <name evidence="3" type="ORF">ILEXP_LOCUS12616</name>
</gene>
<organism evidence="3 4">
    <name type="scientific">Ilex paraguariensis</name>
    <name type="common">yerba mate</name>
    <dbReference type="NCBI Taxonomy" id="185542"/>
    <lineage>
        <taxon>Eukaryota</taxon>
        <taxon>Viridiplantae</taxon>
        <taxon>Streptophyta</taxon>
        <taxon>Embryophyta</taxon>
        <taxon>Tracheophyta</taxon>
        <taxon>Spermatophyta</taxon>
        <taxon>Magnoliopsida</taxon>
        <taxon>eudicotyledons</taxon>
        <taxon>Gunneridae</taxon>
        <taxon>Pentapetalae</taxon>
        <taxon>asterids</taxon>
        <taxon>campanulids</taxon>
        <taxon>Aquifoliales</taxon>
        <taxon>Aquifoliaceae</taxon>
        <taxon>Ilex</taxon>
    </lineage>
</organism>